<dbReference type="CDD" id="cd01991">
    <property type="entry name" value="Asn_synthase_B_C"/>
    <property type="match status" value="1"/>
</dbReference>
<dbReference type="HOGENOM" id="CLU_109445_0_0_1"/>
<reference evidence="4" key="1">
    <citation type="journal article" date="2014" name="Genome Announc.">
        <title>Draft genome sequence of Colletotrichum sublineola, a destructive pathogen of cultivated sorghum.</title>
        <authorList>
            <person name="Baroncelli R."/>
            <person name="Sanz-Martin J.M."/>
            <person name="Rech G.E."/>
            <person name="Sukno S.A."/>
            <person name="Thon M.R."/>
        </authorList>
    </citation>
    <scope>NUCLEOTIDE SEQUENCE [LARGE SCALE GENOMIC DNA]</scope>
    <source>
        <strain evidence="4">TX430BB</strain>
    </source>
</reference>
<proteinExistence type="predicted"/>
<dbReference type="eggNOG" id="KOG0571">
    <property type="taxonomic scope" value="Eukaryota"/>
</dbReference>
<dbReference type="GO" id="GO:0006529">
    <property type="term" value="P:asparagine biosynthetic process"/>
    <property type="evidence" value="ECO:0007669"/>
    <property type="project" value="InterPro"/>
</dbReference>
<evidence type="ECO:0000313" key="3">
    <source>
        <dbReference type="EMBL" id="KDN64521.1"/>
    </source>
</evidence>
<dbReference type="SUPFAM" id="SSF52402">
    <property type="entry name" value="Adenine nucleotide alpha hydrolases-like"/>
    <property type="match status" value="1"/>
</dbReference>
<accession>A0A066XFI7</accession>
<dbReference type="OMA" id="NWAYISE"/>
<keyword evidence="1" id="KW-0732">Signal</keyword>
<dbReference type="Pfam" id="PF00733">
    <property type="entry name" value="Asn_synthase"/>
    <property type="match status" value="1"/>
</dbReference>
<feature type="signal peptide" evidence="1">
    <location>
        <begin position="1"/>
        <end position="22"/>
    </location>
</feature>
<dbReference type="GO" id="GO:0004066">
    <property type="term" value="F:asparagine synthase (glutamine-hydrolyzing) activity"/>
    <property type="evidence" value="ECO:0007669"/>
    <property type="project" value="InterPro"/>
</dbReference>
<dbReference type="Gene3D" id="3.40.50.620">
    <property type="entry name" value="HUPs"/>
    <property type="match status" value="1"/>
</dbReference>
<feature type="domain" description="Asparagine synthetase" evidence="2">
    <location>
        <begin position="12"/>
        <end position="125"/>
    </location>
</feature>
<dbReference type="EMBL" id="JMSE01001127">
    <property type="protein sequence ID" value="KDN64521.1"/>
    <property type="molecule type" value="Genomic_DNA"/>
</dbReference>
<dbReference type="AlphaFoldDB" id="A0A066XFI7"/>
<evidence type="ECO:0000259" key="2">
    <source>
        <dbReference type="Pfam" id="PF00733"/>
    </source>
</evidence>
<evidence type="ECO:0000313" key="4">
    <source>
        <dbReference type="Proteomes" id="UP000027238"/>
    </source>
</evidence>
<dbReference type="InterPro" id="IPR014729">
    <property type="entry name" value="Rossmann-like_a/b/a_fold"/>
</dbReference>
<dbReference type="OrthoDB" id="4582454at2759"/>
<organism evidence="3 4">
    <name type="scientific">Colletotrichum sublineola</name>
    <name type="common">Sorghum anthracnose fungus</name>
    <dbReference type="NCBI Taxonomy" id="1173701"/>
    <lineage>
        <taxon>Eukaryota</taxon>
        <taxon>Fungi</taxon>
        <taxon>Dikarya</taxon>
        <taxon>Ascomycota</taxon>
        <taxon>Pezizomycotina</taxon>
        <taxon>Sordariomycetes</taxon>
        <taxon>Hypocreomycetidae</taxon>
        <taxon>Glomerellales</taxon>
        <taxon>Glomerellaceae</taxon>
        <taxon>Colletotrichum</taxon>
        <taxon>Colletotrichum graminicola species complex</taxon>
    </lineage>
</organism>
<name>A0A066XFI7_COLSU</name>
<evidence type="ECO:0000256" key="1">
    <source>
        <dbReference type="SAM" id="SignalP"/>
    </source>
</evidence>
<dbReference type="InterPro" id="IPR001962">
    <property type="entry name" value="Asn_synthase"/>
</dbReference>
<dbReference type="Proteomes" id="UP000027238">
    <property type="component" value="Unassembled WGS sequence"/>
</dbReference>
<keyword evidence="4" id="KW-1185">Reference proteome</keyword>
<protein>
    <submittedName>
        <fullName evidence="3">Putative asparagine synthase</fullName>
    </submittedName>
</protein>
<sequence>MWNRSSLANVLLLSCLSDRTEMAHSVEARTPFLDRHLTDAGSALRSMTEKWILREAVRPYITEKLYQRKKHTFLTPTKWPRDGALHNLFRTLLTRRAVEGPGFVDHGAVQDEVKRAFGDEADAKSSRVLCYVGSWVTLAQRFGVKKASVED</sequence>
<comment type="caution">
    <text evidence="3">The sequence shown here is derived from an EMBL/GenBank/DDBJ whole genome shotgun (WGS) entry which is preliminary data.</text>
</comment>
<dbReference type="STRING" id="1173701.A0A066XFI7"/>
<feature type="chain" id="PRO_5001634848" evidence="1">
    <location>
        <begin position="23"/>
        <end position="151"/>
    </location>
</feature>
<gene>
    <name evidence="3" type="ORF">CSUB01_10899</name>
</gene>
<dbReference type="PROSITE" id="PS51257">
    <property type="entry name" value="PROKAR_LIPOPROTEIN"/>
    <property type="match status" value="1"/>
</dbReference>